<reference evidence="2 3" key="1">
    <citation type="submission" date="2016-03" db="EMBL/GenBank/DDBJ databases">
        <title>Comparative genomics of the ectomycorrhizal sister species Rhizopogon vinicolor and Rhizopogon vesiculosus (Basidiomycota: Boletales) reveals a divergence of the mating type B locus.</title>
        <authorList>
            <person name="Mujic A.B."/>
            <person name="Kuo A."/>
            <person name="Tritt A."/>
            <person name="Lipzen A."/>
            <person name="Chen C."/>
            <person name="Johnson J."/>
            <person name="Sharma A."/>
            <person name="Barry K."/>
            <person name="Grigoriev I.V."/>
            <person name="Spatafora J.W."/>
        </authorList>
    </citation>
    <scope>NUCLEOTIDE SEQUENCE [LARGE SCALE GENOMIC DNA]</scope>
    <source>
        <strain evidence="2 3">AM-OR11-056</strain>
    </source>
</reference>
<dbReference type="Proteomes" id="UP000183567">
    <property type="component" value="Unassembled WGS sequence"/>
</dbReference>
<evidence type="ECO:0000313" key="2">
    <source>
        <dbReference type="EMBL" id="OJA19964.1"/>
    </source>
</evidence>
<comment type="caution">
    <text evidence="2">The sequence shown here is derived from an EMBL/GenBank/DDBJ whole genome shotgun (WGS) entry which is preliminary data.</text>
</comment>
<name>A0A1J8R7T9_9AGAM</name>
<feature type="region of interest" description="Disordered" evidence="1">
    <location>
        <begin position="136"/>
        <end position="159"/>
    </location>
</feature>
<proteinExistence type="predicted"/>
<dbReference type="OrthoDB" id="3270863at2759"/>
<evidence type="ECO:0000313" key="3">
    <source>
        <dbReference type="Proteomes" id="UP000183567"/>
    </source>
</evidence>
<protein>
    <submittedName>
        <fullName evidence="2">Uncharacterized protein</fullName>
    </submittedName>
</protein>
<evidence type="ECO:0000256" key="1">
    <source>
        <dbReference type="SAM" id="MobiDB-lite"/>
    </source>
</evidence>
<sequence length="159" mass="18719">MEGSAQEPCTTNNTFDHQITQWENRDALCTLTKLVDSVPVLDTRILESQRLLDRAATLMAEVVPGLREACMIREKLETDYFENMKVKKELYDGTARLEREPRRFRIRWLKTERKKTRVAKWEKKNLFNRENDLSDSDYEKYSTKSDSEGTLWSSDDSES</sequence>
<dbReference type="EMBL" id="LVVM01000776">
    <property type="protein sequence ID" value="OJA19964.1"/>
    <property type="molecule type" value="Genomic_DNA"/>
</dbReference>
<gene>
    <name evidence="2" type="ORF">AZE42_03714</name>
</gene>
<feature type="compositionally biased region" description="Basic and acidic residues" evidence="1">
    <location>
        <begin position="136"/>
        <end position="147"/>
    </location>
</feature>
<organism evidence="2 3">
    <name type="scientific">Rhizopogon vesiculosus</name>
    <dbReference type="NCBI Taxonomy" id="180088"/>
    <lineage>
        <taxon>Eukaryota</taxon>
        <taxon>Fungi</taxon>
        <taxon>Dikarya</taxon>
        <taxon>Basidiomycota</taxon>
        <taxon>Agaricomycotina</taxon>
        <taxon>Agaricomycetes</taxon>
        <taxon>Agaricomycetidae</taxon>
        <taxon>Boletales</taxon>
        <taxon>Suillineae</taxon>
        <taxon>Rhizopogonaceae</taxon>
        <taxon>Rhizopogon</taxon>
    </lineage>
</organism>
<feature type="compositionally biased region" description="Polar residues" evidence="1">
    <location>
        <begin position="148"/>
        <end position="159"/>
    </location>
</feature>
<keyword evidence="3" id="KW-1185">Reference proteome</keyword>
<accession>A0A1J8R7T9</accession>
<dbReference type="AlphaFoldDB" id="A0A1J8R7T9"/>